<comment type="similarity">
    <text evidence="2 4">Belongs to the PP2C family.</text>
</comment>
<evidence type="ECO:0000256" key="3">
    <source>
        <dbReference type="ARBA" id="ARBA00022912"/>
    </source>
</evidence>
<comment type="cofactor">
    <cofactor evidence="4">
        <name>Mn(2+)</name>
        <dbReference type="ChEBI" id="CHEBI:29035"/>
    </cofactor>
</comment>
<dbReference type="PANTHER" id="PTHR12320">
    <property type="entry name" value="PROTEIN PHOSPHATASE 2C"/>
    <property type="match status" value="1"/>
</dbReference>
<dbReference type="InterPro" id="IPR036457">
    <property type="entry name" value="PPM-type-like_dom_sf"/>
</dbReference>
<proteinExistence type="inferred from homology"/>
<evidence type="ECO:0000256" key="4">
    <source>
        <dbReference type="RuleBase" id="RU366020"/>
    </source>
</evidence>
<dbReference type="GeneID" id="106815329"/>
<evidence type="ECO:0000259" key="5">
    <source>
        <dbReference type="PROSITE" id="PS51746"/>
    </source>
</evidence>
<feature type="domain" description="PPM-type phosphatase" evidence="5">
    <location>
        <begin position="34"/>
        <end position="298"/>
    </location>
</feature>
<reference evidence="7" key="1">
    <citation type="submission" date="2025-08" db="UniProtKB">
        <authorList>
            <consortium name="RefSeq"/>
        </authorList>
    </citation>
    <scope>IDENTIFICATION</scope>
</reference>
<evidence type="ECO:0000256" key="1">
    <source>
        <dbReference type="ARBA" id="ARBA00001946"/>
    </source>
</evidence>
<evidence type="ECO:0000256" key="2">
    <source>
        <dbReference type="ARBA" id="ARBA00006702"/>
    </source>
</evidence>
<dbReference type="SMART" id="SM00331">
    <property type="entry name" value="PP2C_SIG"/>
    <property type="match status" value="1"/>
</dbReference>
<organism evidence="6 7">
    <name type="scientific">Priapulus caudatus</name>
    <name type="common">Priapulid worm</name>
    <dbReference type="NCBI Taxonomy" id="37621"/>
    <lineage>
        <taxon>Eukaryota</taxon>
        <taxon>Metazoa</taxon>
        <taxon>Ecdysozoa</taxon>
        <taxon>Scalidophora</taxon>
        <taxon>Priapulida</taxon>
        <taxon>Priapulimorpha</taxon>
        <taxon>Priapulimorphida</taxon>
        <taxon>Priapulidae</taxon>
        <taxon>Priapulus</taxon>
    </lineage>
</organism>
<dbReference type="CDD" id="cd00143">
    <property type="entry name" value="PP2Cc"/>
    <property type="match status" value="1"/>
</dbReference>
<keyword evidence="4" id="KW-0479">Metal-binding</keyword>
<keyword evidence="4" id="KW-0378">Hydrolase</keyword>
<dbReference type="PANTHER" id="PTHR12320:SF1">
    <property type="entry name" value="PROTEIN PHOSPHATASE PTC7 HOMOLOG"/>
    <property type="match status" value="1"/>
</dbReference>
<dbReference type="Proteomes" id="UP000695022">
    <property type="component" value="Unplaced"/>
</dbReference>
<comment type="catalytic activity">
    <reaction evidence="4">
        <text>O-phospho-L-threonyl-[protein] + H2O = L-threonyl-[protein] + phosphate</text>
        <dbReference type="Rhea" id="RHEA:47004"/>
        <dbReference type="Rhea" id="RHEA-COMP:11060"/>
        <dbReference type="Rhea" id="RHEA-COMP:11605"/>
        <dbReference type="ChEBI" id="CHEBI:15377"/>
        <dbReference type="ChEBI" id="CHEBI:30013"/>
        <dbReference type="ChEBI" id="CHEBI:43474"/>
        <dbReference type="ChEBI" id="CHEBI:61977"/>
        <dbReference type="EC" id="3.1.3.16"/>
    </reaction>
</comment>
<comment type="catalytic activity">
    <reaction evidence="4">
        <text>O-phospho-L-seryl-[protein] + H2O = L-seryl-[protein] + phosphate</text>
        <dbReference type="Rhea" id="RHEA:20629"/>
        <dbReference type="Rhea" id="RHEA-COMP:9863"/>
        <dbReference type="Rhea" id="RHEA-COMP:11604"/>
        <dbReference type="ChEBI" id="CHEBI:15377"/>
        <dbReference type="ChEBI" id="CHEBI:29999"/>
        <dbReference type="ChEBI" id="CHEBI:43474"/>
        <dbReference type="ChEBI" id="CHEBI:83421"/>
        <dbReference type="EC" id="3.1.3.16"/>
    </reaction>
</comment>
<evidence type="ECO:0000313" key="7">
    <source>
        <dbReference type="RefSeq" id="XP_014675262.1"/>
    </source>
</evidence>
<keyword evidence="4" id="KW-0460">Magnesium</keyword>
<dbReference type="RefSeq" id="XP_014675262.1">
    <property type="nucleotide sequence ID" value="XM_014819776.1"/>
</dbReference>
<comment type="cofactor">
    <cofactor evidence="1 4">
        <name>Mg(2+)</name>
        <dbReference type="ChEBI" id="CHEBI:18420"/>
    </cofactor>
</comment>
<keyword evidence="4" id="KW-0464">Manganese</keyword>
<dbReference type="InterPro" id="IPR039123">
    <property type="entry name" value="PPTC7"/>
</dbReference>
<dbReference type="SUPFAM" id="SSF81606">
    <property type="entry name" value="PP2C-like"/>
    <property type="match status" value="1"/>
</dbReference>
<keyword evidence="6" id="KW-1185">Reference proteome</keyword>
<dbReference type="PROSITE" id="PS51746">
    <property type="entry name" value="PPM_2"/>
    <property type="match status" value="1"/>
</dbReference>
<evidence type="ECO:0000313" key="6">
    <source>
        <dbReference type="Proteomes" id="UP000695022"/>
    </source>
</evidence>
<accession>A0ABM1ESU1</accession>
<dbReference type="InterPro" id="IPR001932">
    <property type="entry name" value="PPM-type_phosphatase-like_dom"/>
</dbReference>
<dbReference type="EC" id="3.1.3.16" evidence="4"/>
<sequence>MQSVVKYGRYIVRALSGVAVAEVPVKHFRLVSAASGVAKDKGVKATVAALTVRRNVNGDDAHFIASNRVSDVLGVADGVGGWHNYGVDPSQFSSYLMSTCERLVEQGTFSPQFPVEIIATSYQELLENKVPIIGSSTVCIVVLDRRNHTIYTANLGDSGCLVVREGKVVHRSEDQQHYFNTPFQLALAPPDQDGLVLSDSPHSAERSAFDVEEGDLIIVATDGLFDNMSDDLICEELSKLTDRRLESMQRTARSLVEIAHELSRDPDYVSPFSLHARANGINLTGGKPDDITVVLASVTLND</sequence>
<gene>
    <name evidence="7" type="primary">LOC106815329</name>
</gene>
<dbReference type="Gene3D" id="3.60.40.10">
    <property type="entry name" value="PPM-type phosphatase domain"/>
    <property type="match status" value="1"/>
</dbReference>
<name>A0ABM1ESU1_PRICU</name>
<dbReference type="SMART" id="SM00332">
    <property type="entry name" value="PP2Cc"/>
    <property type="match status" value="1"/>
</dbReference>
<protein>
    <recommendedName>
        <fullName evidence="4">Protein phosphatase</fullName>
        <ecNumber evidence="4">3.1.3.16</ecNumber>
    </recommendedName>
</protein>
<dbReference type="Pfam" id="PF07228">
    <property type="entry name" value="SpoIIE"/>
    <property type="match status" value="1"/>
</dbReference>
<keyword evidence="3 4" id="KW-0904">Protein phosphatase</keyword>